<keyword evidence="3" id="KW-1185">Reference proteome</keyword>
<evidence type="ECO:0000313" key="3">
    <source>
        <dbReference type="Proteomes" id="UP000799640"/>
    </source>
</evidence>
<evidence type="ECO:0000313" key="2">
    <source>
        <dbReference type="EMBL" id="KAF2399173.1"/>
    </source>
</evidence>
<protein>
    <submittedName>
        <fullName evidence="2">MSF1-domain-containing protein</fullName>
    </submittedName>
</protein>
<dbReference type="InterPro" id="IPR006797">
    <property type="entry name" value="PRELI/MSF1_dom"/>
</dbReference>
<proteinExistence type="predicted"/>
<dbReference type="Pfam" id="PF04707">
    <property type="entry name" value="PRELI"/>
    <property type="match status" value="1"/>
</dbReference>
<name>A0A6G1HSY5_9PEZI</name>
<dbReference type="InterPro" id="IPR037365">
    <property type="entry name" value="Slowmo/Ups"/>
</dbReference>
<dbReference type="EMBL" id="ML996698">
    <property type="protein sequence ID" value="KAF2399173.1"/>
    <property type="molecule type" value="Genomic_DNA"/>
</dbReference>
<feature type="domain" description="PRELI/MSF1" evidence="1">
    <location>
        <begin position="1"/>
        <end position="178"/>
    </location>
</feature>
<evidence type="ECO:0000259" key="1">
    <source>
        <dbReference type="PROSITE" id="PS50904"/>
    </source>
</evidence>
<dbReference type="PROSITE" id="PS50904">
    <property type="entry name" value="PRELI_MSF1"/>
    <property type="match status" value="1"/>
</dbReference>
<reference evidence="2" key="1">
    <citation type="journal article" date="2020" name="Stud. Mycol.">
        <title>101 Dothideomycetes genomes: a test case for predicting lifestyles and emergence of pathogens.</title>
        <authorList>
            <person name="Haridas S."/>
            <person name="Albert R."/>
            <person name="Binder M."/>
            <person name="Bloem J."/>
            <person name="Labutti K."/>
            <person name="Salamov A."/>
            <person name="Andreopoulos B."/>
            <person name="Baker S."/>
            <person name="Barry K."/>
            <person name="Bills G."/>
            <person name="Bluhm B."/>
            <person name="Cannon C."/>
            <person name="Castanera R."/>
            <person name="Culley D."/>
            <person name="Daum C."/>
            <person name="Ezra D."/>
            <person name="Gonzalez J."/>
            <person name="Henrissat B."/>
            <person name="Kuo A."/>
            <person name="Liang C."/>
            <person name="Lipzen A."/>
            <person name="Lutzoni F."/>
            <person name="Magnuson J."/>
            <person name="Mondo S."/>
            <person name="Nolan M."/>
            <person name="Ohm R."/>
            <person name="Pangilinan J."/>
            <person name="Park H.-J."/>
            <person name="Ramirez L."/>
            <person name="Alfaro M."/>
            <person name="Sun H."/>
            <person name="Tritt A."/>
            <person name="Yoshinaga Y."/>
            <person name="Zwiers L.-H."/>
            <person name="Turgeon B."/>
            <person name="Goodwin S."/>
            <person name="Spatafora J."/>
            <person name="Crous P."/>
            <person name="Grigoriev I."/>
        </authorList>
    </citation>
    <scope>NUCLEOTIDE SEQUENCE</scope>
    <source>
        <strain evidence="2">CBS 262.69</strain>
    </source>
</reference>
<accession>A0A6G1HSY5</accession>
<dbReference type="Proteomes" id="UP000799640">
    <property type="component" value="Unassembled WGS sequence"/>
</dbReference>
<feature type="non-terminal residue" evidence="2">
    <location>
        <position position="182"/>
    </location>
</feature>
<organism evidence="2 3">
    <name type="scientific">Trichodelitschia bisporula</name>
    <dbReference type="NCBI Taxonomy" id="703511"/>
    <lineage>
        <taxon>Eukaryota</taxon>
        <taxon>Fungi</taxon>
        <taxon>Dikarya</taxon>
        <taxon>Ascomycota</taxon>
        <taxon>Pezizomycotina</taxon>
        <taxon>Dothideomycetes</taxon>
        <taxon>Dothideomycetes incertae sedis</taxon>
        <taxon>Phaeotrichales</taxon>
        <taxon>Phaeotrichaceae</taxon>
        <taxon>Trichodelitschia</taxon>
    </lineage>
</organism>
<dbReference type="PANTHER" id="PTHR11158">
    <property type="entry name" value="MSF1/PX19 RELATED"/>
    <property type="match status" value="1"/>
</dbReference>
<sequence>MKVFKTSAEFDYSWEEVSTANWQKYSPWNKMTPHVIGVDTISRHVDAATGILRTERLITCRQSAPRWILALLGGDDTSLVYETSYVNPATRTLTMVSHNVTLNNVLSVRETVTYSPSSRSPRAATHFEQKAEITALCGGWQKVKNNIEQFTVERFRENALKGKEGFEMVLARAREVFAQERE</sequence>
<dbReference type="OrthoDB" id="407630at2759"/>
<dbReference type="AlphaFoldDB" id="A0A6G1HSY5"/>
<gene>
    <name evidence="2" type="ORF">EJ06DRAFT_466778</name>
</gene>
<dbReference type="GO" id="GO:0005758">
    <property type="term" value="C:mitochondrial intermembrane space"/>
    <property type="evidence" value="ECO:0007669"/>
    <property type="project" value="InterPro"/>
</dbReference>